<dbReference type="STRING" id="571915.CMUST_10985"/>
<protein>
    <submittedName>
        <fullName evidence="7">NlpC/P60 family protein</fullName>
        <ecNumber evidence="7">3.4.-.-</ecNumber>
    </submittedName>
</protein>
<gene>
    <name evidence="7" type="ORF">CMUST_10985</name>
</gene>
<feature type="signal peptide" evidence="5">
    <location>
        <begin position="1"/>
        <end position="33"/>
    </location>
</feature>
<dbReference type="InterPro" id="IPR038765">
    <property type="entry name" value="Papain-like_cys_pep_sf"/>
</dbReference>
<keyword evidence="4" id="KW-0788">Thiol protease</keyword>
<evidence type="ECO:0000313" key="8">
    <source>
        <dbReference type="Proteomes" id="UP000035199"/>
    </source>
</evidence>
<dbReference type="RefSeq" id="WP_047262529.1">
    <property type="nucleotide sequence ID" value="NZ_CP011542.1"/>
</dbReference>
<keyword evidence="8" id="KW-1185">Reference proteome</keyword>
<dbReference type="AlphaFoldDB" id="A0A0G3H5T0"/>
<dbReference type="PANTHER" id="PTHR47359:SF3">
    <property type="entry name" value="NLP_P60 DOMAIN-CONTAINING PROTEIN-RELATED"/>
    <property type="match status" value="1"/>
</dbReference>
<reference evidence="7 8" key="1">
    <citation type="journal article" date="2015" name="Genome Announc.">
        <title>Complete Genome Sequence of the Type Strain Corynebacterium mustelae DSM 45274, Isolated from Various Tissues of a Male Ferret with Lethal Sepsis.</title>
        <authorList>
            <person name="Ruckert C."/>
            <person name="Eimer J."/>
            <person name="Winkler A."/>
            <person name="Tauch A."/>
        </authorList>
    </citation>
    <scope>NUCLEOTIDE SEQUENCE [LARGE SCALE GENOMIC DNA]</scope>
    <source>
        <strain evidence="7 8">DSM 45274</strain>
    </source>
</reference>
<dbReference type="PROSITE" id="PS51935">
    <property type="entry name" value="NLPC_P60"/>
    <property type="match status" value="1"/>
</dbReference>
<dbReference type="InterPro" id="IPR000064">
    <property type="entry name" value="NLP_P60_dom"/>
</dbReference>
<dbReference type="KEGG" id="cmv:CMUST_10985"/>
<dbReference type="PATRIC" id="fig|571915.4.peg.2338"/>
<evidence type="ECO:0000313" key="7">
    <source>
        <dbReference type="EMBL" id="AKK06512.1"/>
    </source>
</evidence>
<feature type="domain" description="NlpC/P60" evidence="6">
    <location>
        <begin position="94"/>
        <end position="208"/>
    </location>
</feature>
<comment type="similarity">
    <text evidence="1">Belongs to the peptidase C40 family.</text>
</comment>
<organism evidence="7 8">
    <name type="scientific">Corynebacterium mustelae</name>
    <dbReference type="NCBI Taxonomy" id="571915"/>
    <lineage>
        <taxon>Bacteria</taxon>
        <taxon>Bacillati</taxon>
        <taxon>Actinomycetota</taxon>
        <taxon>Actinomycetes</taxon>
        <taxon>Mycobacteriales</taxon>
        <taxon>Corynebacteriaceae</taxon>
        <taxon>Corynebacterium</taxon>
    </lineage>
</organism>
<dbReference type="Gene3D" id="3.90.1720.10">
    <property type="entry name" value="endopeptidase domain like (from Nostoc punctiforme)"/>
    <property type="match status" value="1"/>
</dbReference>
<evidence type="ECO:0000256" key="1">
    <source>
        <dbReference type="ARBA" id="ARBA00007074"/>
    </source>
</evidence>
<dbReference type="GO" id="GO:0006508">
    <property type="term" value="P:proteolysis"/>
    <property type="evidence" value="ECO:0007669"/>
    <property type="project" value="UniProtKB-KW"/>
</dbReference>
<reference evidence="8" key="2">
    <citation type="submission" date="2015-05" db="EMBL/GenBank/DDBJ databases">
        <title>Complete genome sequence of Corynebacterium mustelae DSM 45274, isolated from various tissues of a male ferret with lethal sepsis.</title>
        <authorList>
            <person name="Ruckert C."/>
            <person name="Albersmeier A."/>
            <person name="Winkler A."/>
            <person name="Tauch A."/>
        </authorList>
    </citation>
    <scope>NUCLEOTIDE SEQUENCE [LARGE SCALE GENOMIC DNA]</scope>
    <source>
        <strain evidence="8">DSM 45274</strain>
    </source>
</reference>
<proteinExistence type="inferred from homology"/>
<evidence type="ECO:0000256" key="2">
    <source>
        <dbReference type="ARBA" id="ARBA00022670"/>
    </source>
</evidence>
<keyword evidence="2" id="KW-0645">Protease</keyword>
<keyword evidence="5" id="KW-0732">Signal</keyword>
<dbReference type="EC" id="3.4.-.-" evidence="7"/>
<keyword evidence="3 7" id="KW-0378">Hydrolase</keyword>
<dbReference type="PANTHER" id="PTHR47359">
    <property type="entry name" value="PEPTIDOGLYCAN DL-ENDOPEPTIDASE CWLO"/>
    <property type="match status" value="1"/>
</dbReference>
<dbReference type="SUPFAM" id="SSF54001">
    <property type="entry name" value="Cysteine proteinases"/>
    <property type="match status" value="1"/>
</dbReference>
<evidence type="ECO:0000256" key="4">
    <source>
        <dbReference type="ARBA" id="ARBA00022807"/>
    </source>
</evidence>
<dbReference type="OrthoDB" id="5177647at2"/>
<name>A0A0G3H5T0_9CORY</name>
<dbReference type="Proteomes" id="UP000035199">
    <property type="component" value="Chromosome"/>
</dbReference>
<evidence type="ECO:0000259" key="6">
    <source>
        <dbReference type="PROSITE" id="PS51935"/>
    </source>
</evidence>
<evidence type="ECO:0000256" key="5">
    <source>
        <dbReference type="SAM" id="SignalP"/>
    </source>
</evidence>
<dbReference type="GO" id="GO:0008234">
    <property type="term" value="F:cysteine-type peptidase activity"/>
    <property type="evidence" value="ECO:0007669"/>
    <property type="project" value="UniProtKB-KW"/>
</dbReference>
<dbReference type="EMBL" id="CP011542">
    <property type="protein sequence ID" value="AKK06512.1"/>
    <property type="molecule type" value="Genomic_DNA"/>
</dbReference>
<accession>A0A0G3H5T0</accession>
<evidence type="ECO:0000256" key="3">
    <source>
        <dbReference type="ARBA" id="ARBA00022801"/>
    </source>
</evidence>
<dbReference type="InterPro" id="IPR051794">
    <property type="entry name" value="PG_Endopeptidase_C40"/>
</dbReference>
<dbReference type="Pfam" id="PF00877">
    <property type="entry name" value="NLPC_P60"/>
    <property type="match status" value="1"/>
</dbReference>
<feature type="chain" id="PRO_5002554606" evidence="5">
    <location>
        <begin position="34"/>
        <end position="208"/>
    </location>
</feature>
<sequence length="208" mass="21757">MAKHRRQNNNVVRNTAAATAAAAVATMVNPAQAAEVVVPGTDVRFEVAGVENVQGLADVPGANQWIPSLKGQGNANYSAVVENPFEAVQPVQTQSVGDKIVAAARSKIGAPYVWGATGPNAFDCSGLTSWAYNQVGKQIPRTSYAQAAQGQKVSRDNLQPGDIVVFYSGASHVGIYAGNGKVVHAVTQGTPLQEAPMSNMPFHSAVRF</sequence>